<sequence>MWDLVVSQMASTGLLRPLSGPALEVACETFAQWREAVRMRRERGLTAIGSQGVGVGPWVRVEQQAGKDFKAWAAEYGITPAAERKLAVETSADDSNPYA</sequence>
<accession>M2YE32</accession>
<dbReference type="AlphaFoldDB" id="M2YE32"/>
<comment type="caution">
    <text evidence="1">The sequence shown here is derived from an EMBL/GenBank/DDBJ whole genome shotgun (WGS) entry which is preliminary data.</text>
</comment>
<dbReference type="Proteomes" id="UP000009877">
    <property type="component" value="Unassembled WGS sequence"/>
</dbReference>
<gene>
    <name evidence="1" type="ORF">C884_02417</name>
</gene>
<name>M2YE32_9MICC</name>
<reference evidence="1 2" key="1">
    <citation type="journal article" date="2014" name="Genome Announc.">
        <title>Draft Genome Sequence of Kocuria palustris PEL.</title>
        <authorList>
            <person name="Sharma G."/>
            <person name="Khatri I."/>
            <person name="Subramanian S."/>
        </authorList>
    </citation>
    <scope>NUCLEOTIDE SEQUENCE [LARGE SCALE GENOMIC DNA]</scope>
    <source>
        <strain evidence="1 2">PEL</strain>
    </source>
</reference>
<dbReference type="EMBL" id="ANHZ02000008">
    <property type="protein sequence ID" value="EME36810.1"/>
    <property type="molecule type" value="Genomic_DNA"/>
</dbReference>
<evidence type="ECO:0000313" key="2">
    <source>
        <dbReference type="Proteomes" id="UP000009877"/>
    </source>
</evidence>
<dbReference type="Pfam" id="PF05119">
    <property type="entry name" value="Terminase_4"/>
    <property type="match status" value="1"/>
</dbReference>
<organism evidence="1 2">
    <name type="scientific">Kocuria palustris PEL</name>
    <dbReference type="NCBI Taxonomy" id="1236550"/>
    <lineage>
        <taxon>Bacteria</taxon>
        <taxon>Bacillati</taxon>
        <taxon>Actinomycetota</taxon>
        <taxon>Actinomycetes</taxon>
        <taxon>Micrococcales</taxon>
        <taxon>Micrococcaceae</taxon>
        <taxon>Kocuria</taxon>
    </lineage>
</organism>
<evidence type="ECO:0008006" key="3">
    <source>
        <dbReference type="Google" id="ProtNLM"/>
    </source>
</evidence>
<dbReference type="InterPro" id="IPR006448">
    <property type="entry name" value="Phage_term_ssu_P27"/>
</dbReference>
<protein>
    <recommendedName>
        <fullName evidence="3">Phage terminase small subunit</fullName>
    </recommendedName>
</protein>
<evidence type="ECO:0000313" key="1">
    <source>
        <dbReference type="EMBL" id="EME36810.1"/>
    </source>
</evidence>
<keyword evidence="2" id="KW-1185">Reference proteome</keyword>
<proteinExistence type="predicted"/>